<comment type="caution">
    <text evidence="1">The sequence shown here is derived from an EMBL/GenBank/DDBJ whole genome shotgun (WGS) entry which is preliminary data.</text>
</comment>
<reference evidence="2" key="1">
    <citation type="journal article" date="2019" name="Int. J. Syst. Evol. Microbiol.">
        <title>The Global Catalogue of Microorganisms (GCM) 10K type strain sequencing project: providing services to taxonomists for standard genome sequencing and annotation.</title>
        <authorList>
            <consortium name="The Broad Institute Genomics Platform"/>
            <consortium name="The Broad Institute Genome Sequencing Center for Infectious Disease"/>
            <person name="Wu L."/>
            <person name="Ma J."/>
        </authorList>
    </citation>
    <scope>NUCLEOTIDE SEQUENCE [LARGE SCALE GENOMIC DNA]</scope>
    <source>
        <strain evidence="2">CECT 8531</strain>
    </source>
</reference>
<sequence length="259" mass="28621">MTRDYSSVMNAAAALEAFSGFLTFEDKKEMLQAKGAFKAARNAFVYEALSAGENSEKLKEEVVAELAQMEALQPGYASTCGFVRDELCQRIDQEGKKSPLLRRTIKWTPAVLGLTAFLAYISWGILGQVEITQSIDTAVGIQQRAAAFERAVDYDRAIRNPFGGTSAIREMIAWPIKPSETELVGAGEFVSLALSGYEKLSQEKQVCGDIFATRTDTLSKQDIDLVQRVAEYVNQEDVKWQSPPVMTILEPIRQAFPCA</sequence>
<keyword evidence="2" id="KW-1185">Reference proteome</keyword>
<evidence type="ECO:0000313" key="2">
    <source>
        <dbReference type="Proteomes" id="UP001595887"/>
    </source>
</evidence>
<protein>
    <submittedName>
        <fullName evidence="1">Uncharacterized protein</fullName>
    </submittedName>
</protein>
<dbReference type="Proteomes" id="UP001595887">
    <property type="component" value="Unassembled WGS sequence"/>
</dbReference>
<evidence type="ECO:0000313" key="1">
    <source>
        <dbReference type="EMBL" id="MFC4292602.1"/>
    </source>
</evidence>
<dbReference type="EMBL" id="JBHSDH010000013">
    <property type="protein sequence ID" value="MFC4292602.1"/>
    <property type="molecule type" value="Genomic_DNA"/>
</dbReference>
<name>A0ABV8RGV6_9SPHN</name>
<organism evidence="1 2">
    <name type="scientific">Sphingorhabdus arenilitoris</name>
    <dbReference type="NCBI Taxonomy" id="1490041"/>
    <lineage>
        <taxon>Bacteria</taxon>
        <taxon>Pseudomonadati</taxon>
        <taxon>Pseudomonadota</taxon>
        <taxon>Alphaproteobacteria</taxon>
        <taxon>Sphingomonadales</taxon>
        <taxon>Sphingomonadaceae</taxon>
        <taxon>Sphingorhabdus</taxon>
    </lineage>
</organism>
<accession>A0ABV8RGV6</accession>
<proteinExistence type="predicted"/>
<gene>
    <name evidence="1" type="ORF">ACFOWX_09285</name>
</gene>
<dbReference type="RefSeq" id="WP_381423431.1">
    <property type="nucleotide sequence ID" value="NZ_JBHSDH010000013.1"/>
</dbReference>